<dbReference type="Proteomes" id="UP000294802">
    <property type="component" value="Unassembled WGS sequence"/>
</dbReference>
<dbReference type="EMBL" id="SCWB01000002">
    <property type="protein sequence ID" value="TDM12784.1"/>
    <property type="molecule type" value="Genomic_DNA"/>
</dbReference>
<gene>
    <name evidence="1" type="ORF">ERX29_01920</name>
</gene>
<reference evidence="1 2" key="1">
    <citation type="submission" date="2019-01" db="EMBL/GenBank/DDBJ databases">
        <title>Draft genome sequences of the type strains of six Macrococcus species.</title>
        <authorList>
            <person name="Mazhar S."/>
            <person name="Altermann E."/>
            <person name="Hill C."/>
            <person name="Mcauliffe O."/>
        </authorList>
    </citation>
    <scope>NUCLEOTIDE SEQUENCE [LARGE SCALE GENOMIC DNA]</scope>
    <source>
        <strain evidence="1 2">CCM4815</strain>
    </source>
</reference>
<name>A0A4R6BWF2_9STAP</name>
<evidence type="ECO:0000313" key="2">
    <source>
        <dbReference type="Proteomes" id="UP000294802"/>
    </source>
</evidence>
<accession>A0A4R6BWF2</accession>
<protein>
    <submittedName>
        <fullName evidence="1">Uncharacterized protein</fullName>
    </submittedName>
</protein>
<organism evidence="1 2">
    <name type="scientific">Macrococcus lamae</name>
    <dbReference type="NCBI Taxonomy" id="198484"/>
    <lineage>
        <taxon>Bacteria</taxon>
        <taxon>Bacillati</taxon>
        <taxon>Bacillota</taxon>
        <taxon>Bacilli</taxon>
        <taxon>Bacillales</taxon>
        <taxon>Staphylococcaceae</taxon>
        <taxon>Macrococcus</taxon>
    </lineage>
</organism>
<keyword evidence="2" id="KW-1185">Reference proteome</keyword>
<comment type="caution">
    <text evidence="1">The sequence shown here is derived from an EMBL/GenBank/DDBJ whole genome shotgun (WGS) entry which is preliminary data.</text>
</comment>
<dbReference type="AlphaFoldDB" id="A0A4R6BWF2"/>
<evidence type="ECO:0000313" key="1">
    <source>
        <dbReference type="EMBL" id="TDM12784.1"/>
    </source>
</evidence>
<proteinExistence type="predicted"/>
<sequence>MEMVKICFTSEEISKFLLHENAVPDTLLPKAWFLSDISRTFKGVIYHTKQLVSDNKVKPDKEYNVKITLKDSRKIKQFLQYTYEMIYYDGPIVRARIQSTFVQEVLDEN</sequence>